<sequence>MEKSLKSVAVNYGVYLSLILVSFTIIGYAIDLELLVNFWLVMLLLPLICIIFGIISSAKAKSMLNGFISFKQAFSSYFITIAIGILISTLVTFILFNYVDQEAAIILKEIVLEKTVSLMENFGAPASEIEKAMIEMEKQDTFAITTQLKSLAQGFVFYSIIGLLVALIMKKNDPDAA</sequence>
<keyword evidence="1" id="KW-0472">Membrane</keyword>
<feature type="transmembrane region" description="Helical" evidence="1">
    <location>
        <begin position="151"/>
        <end position="169"/>
    </location>
</feature>
<accession>S7X833</accession>
<evidence type="ECO:0008006" key="4">
    <source>
        <dbReference type="Google" id="ProtNLM"/>
    </source>
</evidence>
<protein>
    <recommendedName>
        <fullName evidence="4">DUF4199 domain-containing protein</fullName>
    </recommendedName>
</protein>
<proteinExistence type="predicted"/>
<comment type="caution">
    <text evidence="2">The sequence shown here is derived from an EMBL/GenBank/DDBJ whole genome shotgun (WGS) entry which is preliminary data.</text>
</comment>
<evidence type="ECO:0000313" key="3">
    <source>
        <dbReference type="Proteomes" id="UP000014962"/>
    </source>
</evidence>
<dbReference type="STRING" id="641526.ADIWIN_3022"/>
<dbReference type="Pfam" id="PF13858">
    <property type="entry name" value="DUF4199"/>
    <property type="match status" value="1"/>
</dbReference>
<feature type="transmembrane region" description="Helical" evidence="1">
    <location>
        <begin position="12"/>
        <end position="30"/>
    </location>
</feature>
<keyword evidence="1" id="KW-1133">Transmembrane helix</keyword>
<evidence type="ECO:0000256" key="1">
    <source>
        <dbReference type="SAM" id="Phobius"/>
    </source>
</evidence>
<reference evidence="2 3" key="1">
    <citation type="journal article" date="2013" name="Genome Announc.">
        <title>Draft Genome Sequence of Winogradskyella psychrotolerans RS-3T, Isolated from the Marine Transect of Kongsfjorden, Ny-Alesund, Svalbard, Arctic Ocean.</title>
        <authorList>
            <person name="Kumar Pinnaka A."/>
            <person name="Ara S."/>
            <person name="Singh A."/>
            <person name="Shivaji S."/>
        </authorList>
    </citation>
    <scope>NUCLEOTIDE SEQUENCE [LARGE SCALE GENOMIC DNA]</scope>
    <source>
        <strain evidence="2 3">RS-3</strain>
    </source>
</reference>
<feature type="transmembrane region" description="Helical" evidence="1">
    <location>
        <begin position="36"/>
        <end position="55"/>
    </location>
</feature>
<dbReference type="EMBL" id="ATMR01000128">
    <property type="protein sequence ID" value="EPR72183.1"/>
    <property type="molecule type" value="Genomic_DNA"/>
</dbReference>
<keyword evidence="1" id="KW-0812">Transmembrane</keyword>
<evidence type="ECO:0000313" key="2">
    <source>
        <dbReference type="EMBL" id="EPR72183.1"/>
    </source>
</evidence>
<dbReference type="InterPro" id="IPR025250">
    <property type="entry name" value="DUF4199"/>
</dbReference>
<gene>
    <name evidence="2" type="ORF">ADIWIN_3022</name>
</gene>
<name>S7X833_9FLAO</name>
<keyword evidence="3" id="KW-1185">Reference proteome</keyword>
<dbReference type="RefSeq" id="WP_020896856.1">
    <property type="nucleotide sequence ID" value="NZ_ATMR01000128.1"/>
</dbReference>
<dbReference type="AlphaFoldDB" id="S7X833"/>
<dbReference type="OrthoDB" id="660361at2"/>
<feature type="transmembrane region" description="Helical" evidence="1">
    <location>
        <begin position="76"/>
        <end position="99"/>
    </location>
</feature>
<dbReference type="Proteomes" id="UP000014962">
    <property type="component" value="Unassembled WGS sequence"/>
</dbReference>
<organism evidence="2 3">
    <name type="scientific">Winogradskyella psychrotolerans RS-3</name>
    <dbReference type="NCBI Taxonomy" id="641526"/>
    <lineage>
        <taxon>Bacteria</taxon>
        <taxon>Pseudomonadati</taxon>
        <taxon>Bacteroidota</taxon>
        <taxon>Flavobacteriia</taxon>
        <taxon>Flavobacteriales</taxon>
        <taxon>Flavobacteriaceae</taxon>
        <taxon>Winogradskyella</taxon>
    </lineage>
</organism>
<dbReference type="eggNOG" id="ENOG5030DDE">
    <property type="taxonomic scope" value="Bacteria"/>
</dbReference>